<dbReference type="Proteomes" id="UP000032289">
    <property type="component" value="Unassembled WGS sequence"/>
</dbReference>
<protein>
    <submittedName>
        <fullName evidence="1">Uncharacterized protein</fullName>
    </submittedName>
</protein>
<evidence type="ECO:0000313" key="1">
    <source>
        <dbReference type="EMBL" id="KIU25533.1"/>
    </source>
</evidence>
<name>A0A0D1JWD5_9LACO</name>
<dbReference type="RefSeq" id="WP_164502665.1">
    <property type="nucleotide sequence ID" value="NZ_JADNDI010000130.1"/>
</dbReference>
<proteinExistence type="predicted"/>
<sequence length="54" mass="5835" precursor="true">MVSLSATGIFAVLVVLVLMSPKVIKAISDAYVAKKRVDFETKEKALPPDEDDNA</sequence>
<dbReference type="AlphaFoldDB" id="A0A0D1JWD5"/>
<dbReference type="PATRIC" id="fig|137591.24.peg.249"/>
<organism evidence="1 2">
    <name type="scientific">Weissella cibaria</name>
    <dbReference type="NCBI Taxonomy" id="137591"/>
    <lineage>
        <taxon>Bacteria</taxon>
        <taxon>Bacillati</taxon>
        <taxon>Bacillota</taxon>
        <taxon>Bacilli</taxon>
        <taxon>Lactobacillales</taxon>
        <taxon>Lactobacillaceae</taxon>
        <taxon>Weissella</taxon>
    </lineage>
</organism>
<dbReference type="EMBL" id="JWHT01000008">
    <property type="protein sequence ID" value="KIU25533.1"/>
    <property type="molecule type" value="Genomic_DNA"/>
</dbReference>
<accession>A0A0D1JWD5</accession>
<comment type="caution">
    <text evidence="1">The sequence shown here is derived from an EMBL/GenBank/DDBJ whole genome shotgun (WGS) entry which is preliminary data.</text>
</comment>
<evidence type="ECO:0000313" key="2">
    <source>
        <dbReference type="Proteomes" id="UP000032289"/>
    </source>
</evidence>
<gene>
    <name evidence="1" type="ORF">ab3b_00251</name>
</gene>
<reference evidence="1 2" key="1">
    <citation type="journal article" date="2015" name="Microbiology (Mosc.)">
        <title>Genomics of the Weissella cibaria species with an examination of its metabolic traits.</title>
        <authorList>
            <person name="Lynch K.M."/>
            <person name="Lucid A."/>
            <person name="Arendt E.K."/>
            <person name="Sleator R.D."/>
            <person name="Lucey B."/>
            <person name="Coffey A."/>
        </authorList>
    </citation>
    <scope>NUCLEOTIDE SEQUENCE [LARGE SCALE GENOMIC DNA]</scope>
    <source>
        <strain evidence="1 2">AB3b</strain>
    </source>
</reference>